<dbReference type="AlphaFoldDB" id="A0A914QHX9"/>
<dbReference type="InterPro" id="IPR008974">
    <property type="entry name" value="TRAF-like"/>
</dbReference>
<dbReference type="WBParaSite" id="PDA_v2.g26918.t1">
    <property type="protein sequence ID" value="PDA_v2.g26918.t1"/>
    <property type="gene ID" value="PDA_v2.g26918"/>
</dbReference>
<protein>
    <submittedName>
        <fullName evidence="2">MATH domain-containing protein</fullName>
    </submittedName>
</protein>
<proteinExistence type="predicted"/>
<dbReference type="CDD" id="cd00121">
    <property type="entry name" value="MATH"/>
    <property type="match status" value="1"/>
</dbReference>
<dbReference type="PANTHER" id="PTHR46162:SF2">
    <property type="entry name" value="ANKYRIN REPEAT-CONTAINING PROTEIN-RELATED"/>
    <property type="match status" value="1"/>
</dbReference>
<evidence type="ECO:0000313" key="1">
    <source>
        <dbReference type="Proteomes" id="UP000887578"/>
    </source>
</evidence>
<dbReference type="Proteomes" id="UP000887578">
    <property type="component" value="Unplaced"/>
</dbReference>
<dbReference type="PANTHER" id="PTHR46162">
    <property type="entry name" value="TRAF-LIKE FAMILY PROTEIN"/>
    <property type="match status" value="1"/>
</dbReference>
<organism evidence="1 2">
    <name type="scientific">Panagrolaimus davidi</name>
    <dbReference type="NCBI Taxonomy" id="227884"/>
    <lineage>
        <taxon>Eukaryota</taxon>
        <taxon>Metazoa</taxon>
        <taxon>Ecdysozoa</taxon>
        <taxon>Nematoda</taxon>
        <taxon>Chromadorea</taxon>
        <taxon>Rhabditida</taxon>
        <taxon>Tylenchina</taxon>
        <taxon>Panagrolaimomorpha</taxon>
        <taxon>Panagrolaimoidea</taxon>
        <taxon>Panagrolaimidae</taxon>
        <taxon>Panagrolaimus</taxon>
    </lineage>
</organism>
<evidence type="ECO:0000313" key="2">
    <source>
        <dbReference type="WBParaSite" id="PDA_v2.g26918.t1"/>
    </source>
</evidence>
<accession>A0A914QHX9</accession>
<dbReference type="Gene3D" id="2.60.210.10">
    <property type="entry name" value="Apoptosis, Tumor Necrosis Factor Receptor Associated Protein 2, Chain A"/>
    <property type="match status" value="2"/>
</dbReference>
<sequence length="306" mass="35263">MELSSFNEIICPFNTEWKFHKADLMDLVDKENDFALRNFDTECLNGKSYYAYNIPGLQYYLAIYPNGDDEEDRGETWAFLIFYGSNERRISAEYTISVKSANFSKNVNRFFGDDDGWGSILCKTDEFFDSKSKYFVNGEIIINVKGILKAKRPSTSIISAPISLQWKIKEYDLKVEMEESDNGYLYSETVVVSSFPEVSYYLSFTPNRIKGGNQSMTEVSLHIEFENEEKIEAVYDICIDSANYRESDHEIFESETAGWGLVVCSTNDLFDPLKRFIVNGVLTIDFNGILMVKRDQFFTLNVFKSP</sequence>
<reference evidence="2" key="1">
    <citation type="submission" date="2022-11" db="UniProtKB">
        <authorList>
            <consortium name="WormBaseParasite"/>
        </authorList>
    </citation>
    <scope>IDENTIFICATION</scope>
</reference>
<dbReference type="SUPFAM" id="SSF49599">
    <property type="entry name" value="TRAF domain-like"/>
    <property type="match status" value="2"/>
</dbReference>
<dbReference type="InterPro" id="IPR002083">
    <property type="entry name" value="MATH/TRAF_dom"/>
</dbReference>
<name>A0A914QHX9_9BILA</name>
<keyword evidence="1" id="KW-1185">Reference proteome</keyword>